<evidence type="ECO:0000313" key="12">
    <source>
        <dbReference type="WormBase" id="CBG19651"/>
    </source>
</evidence>
<dbReference type="SUPFAM" id="SSF56784">
    <property type="entry name" value="HAD-like"/>
    <property type="match status" value="1"/>
</dbReference>
<dbReference type="InterPro" id="IPR001757">
    <property type="entry name" value="P_typ_ATPase"/>
</dbReference>
<feature type="transmembrane region" description="Helical" evidence="8">
    <location>
        <begin position="126"/>
        <end position="147"/>
    </location>
</feature>
<sequence>MGFLFGVLKKFRKSRKDVQDHANLSDATHKDLSSSFIEHQLDITKLCDKFFFSKIDISEPKKSKGLSELEAAEKLKTDGPNAIPPPKSISNWELFFRQFKNLLWLLMFGAAALCFVTYIYDPSDPVNLYVGIFIVGIVFLMCVVSFFEEKKGVEVVRAFQTEKYLKNCIDANRHRVDSLVVSIRVDTTEQFRESKVLLLGDRTSRKKQYFKNFFKISNAFFFTLKTSGIHEISIICYSGDQNGYRKFVSKKTKKKNYHSGVRTTIVTPNESPSYHNTTQSMFFPGAEGQVLNPEHLVVGDIVIVRSGCKVPADIRIIACTDFYLETSSITGEAEPLEFNSKTADAQTTIFESYNIAFNGSFCVDGEGYGIVIRTGERTVIGQIASLTLGQKDKKCKFETEIERFVQFITIMAISMATVIFTIGIIVNGGKDVIRLFVTGFLMVIIANVPQGLPTTVTTELTIIARRMAKKNVFLKKLEKIDSVGATTLVASDKTGTLTKNCMTVTDLWYNNSYNSARPENTGRTTRKRNMSALSTMEWYQTPLLDILNVICVCNKARIENNLTTKTRPPRIDSELNFNAYYDKPAKELVISGNPSEVALLRYASGMIDATEVRNHFHVVFEIPFNSLRKYHLMLVITESTWQGFEQKKRDNEEVEYTLMIKGAPEVLIKNCSTLNIEGTPVKLDSRRMEDFNDAYETFGDEGCRVIGFACKKFRALATTVFTVKSETIPMDQWDFLGMSAIMDPPRDDTQRAIQACKNAGIKVYMVTGDHKSTATAIARQIGMIETEEVTTFDNHQQTIRRTQNQDWAVITGPELPGLNSKQWDALLEHRYIVFARTTPEHKLMIVTEAQKRGECVTVTGDGVNDAPALKKADVGVAMGLAGSDVAKQAADIILLDDNFSSIVAGIEEGRLLFDNLRKTIAYTMTHMWPELVPVMLNFFLGFPLGLTPVQILSIDLITDIPPAVSLAYEGPEADIMLQPPRKQTTHLVTKGLLTYTYLFMSMFISIGGVIGYLLSYYLNGINPWELAFTAASYFKVEASNFTTNSGIILSEHEQIHMAAQAAAAFHIAIVVGQAWHLWMCLTRRVSIFTHGMANIVAILAVIIDLLLICLFTFTPGVQYIFGSAPPPWQCWLVPVGVGILIWIFNECRKYGIRNFPKNALVRLVKW</sequence>
<proteinExistence type="predicted"/>
<dbReference type="NCBIfam" id="TIGR01494">
    <property type="entry name" value="ATPase_P-type"/>
    <property type="match status" value="1"/>
</dbReference>
<accession>A8XW39</accession>
<dbReference type="InterPro" id="IPR008250">
    <property type="entry name" value="ATPase_P-typ_transduc_dom_A_sf"/>
</dbReference>
<dbReference type="InterPro" id="IPR050510">
    <property type="entry name" value="Cation_transp_ATPase_P-type"/>
</dbReference>
<dbReference type="STRING" id="6238.A8XW39"/>
<protein>
    <submittedName>
        <fullName evidence="10">Protein CBG19651</fullName>
    </submittedName>
</protein>
<feature type="transmembrane region" description="Helical" evidence="8">
    <location>
        <begin position="1093"/>
        <end position="1114"/>
    </location>
</feature>
<dbReference type="SUPFAM" id="SSF81653">
    <property type="entry name" value="Calcium ATPase, transduction domain A"/>
    <property type="match status" value="1"/>
</dbReference>
<dbReference type="GO" id="GO:0030007">
    <property type="term" value="P:intracellular potassium ion homeostasis"/>
    <property type="evidence" value="ECO:0000318"/>
    <property type="project" value="GO_Central"/>
</dbReference>
<evidence type="ECO:0000313" key="11">
    <source>
        <dbReference type="Proteomes" id="UP000008549"/>
    </source>
</evidence>
<dbReference type="InterPro" id="IPR036412">
    <property type="entry name" value="HAD-like_sf"/>
</dbReference>
<dbReference type="eggNOG" id="KOG0203">
    <property type="taxonomic scope" value="Eukaryota"/>
</dbReference>
<feature type="transmembrane region" description="Helical" evidence="8">
    <location>
        <begin position="1126"/>
        <end position="1144"/>
    </location>
</feature>
<feature type="domain" description="Cation-transporting P-type ATPase N-terminal" evidence="9">
    <location>
        <begin position="37"/>
        <end position="119"/>
    </location>
</feature>
<dbReference type="WormBase" id="CBG19651">
    <property type="protein sequence ID" value="CBP38252"/>
    <property type="gene ID" value="WBGene00038829"/>
</dbReference>
<keyword evidence="3" id="KW-0547">Nucleotide-binding</keyword>
<dbReference type="InterPro" id="IPR023299">
    <property type="entry name" value="ATPase_P-typ_cyto_dom_N"/>
</dbReference>
<dbReference type="FunFam" id="3.40.50.1000:FF:000083">
    <property type="entry name" value="Sodium/potassium-transporting ATPase subunit alpha"/>
    <property type="match status" value="1"/>
</dbReference>
<dbReference type="GO" id="GO:0005524">
    <property type="term" value="F:ATP binding"/>
    <property type="evidence" value="ECO:0007669"/>
    <property type="project" value="UniProtKB-KW"/>
</dbReference>
<dbReference type="InterPro" id="IPR023214">
    <property type="entry name" value="HAD_sf"/>
</dbReference>
<name>A8XW39_CAEBR</name>
<dbReference type="InterPro" id="IPR059000">
    <property type="entry name" value="ATPase_P-type_domA"/>
</dbReference>
<dbReference type="Gene3D" id="1.20.1110.10">
    <property type="entry name" value="Calcium-transporting ATPase, transmembrane domain"/>
    <property type="match status" value="2"/>
</dbReference>
<evidence type="ECO:0000256" key="4">
    <source>
        <dbReference type="ARBA" id="ARBA00022840"/>
    </source>
</evidence>
<dbReference type="GO" id="GO:0036376">
    <property type="term" value="P:sodium ion export across plasma membrane"/>
    <property type="evidence" value="ECO:0000318"/>
    <property type="project" value="GO_Central"/>
</dbReference>
<dbReference type="GO" id="GO:0016887">
    <property type="term" value="F:ATP hydrolysis activity"/>
    <property type="evidence" value="ECO:0007669"/>
    <property type="project" value="InterPro"/>
</dbReference>
<dbReference type="AlphaFoldDB" id="A8XW39"/>
<dbReference type="GO" id="GO:0005391">
    <property type="term" value="F:P-type sodium:potassium-exchanging transporter activity"/>
    <property type="evidence" value="ECO:0000318"/>
    <property type="project" value="GO_Central"/>
</dbReference>
<dbReference type="FunFam" id="1.20.1110.10:FF:000172">
    <property type="match status" value="1"/>
</dbReference>
<keyword evidence="11" id="KW-1185">Reference proteome</keyword>
<dbReference type="InterPro" id="IPR018303">
    <property type="entry name" value="ATPase_P-typ_P_site"/>
</dbReference>
<feature type="transmembrane region" description="Helical" evidence="8">
    <location>
        <begin position="404"/>
        <end position="426"/>
    </location>
</feature>
<dbReference type="KEGG" id="cbr:CBG_19651"/>
<evidence type="ECO:0000256" key="3">
    <source>
        <dbReference type="ARBA" id="ARBA00022741"/>
    </source>
</evidence>
<dbReference type="GO" id="GO:1902600">
    <property type="term" value="P:proton transmembrane transport"/>
    <property type="evidence" value="ECO:0000318"/>
    <property type="project" value="GO_Central"/>
</dbReference>
<evidence type="ECO:0000256" key="8">
    <source>
        <dbReference type="SAM" id="Phobius"/>
    </source>
</evidence>
<dbReference type="CTD" id="8576661"/>
<dbReference type="SUPFAM" id="SSF81665">
    <property type="entry name" value="Calcium ATPase, transmembrane domain M"/>
    <property type="match status" value="1"/>
</dbReference>
<feature type="transmembrane region" description="Helical" evidence="8">
    <location>
        <begin position="1058"/>
        <end position="1081"/>
    </location>
</feature>
<dbReference type="GO" id="GO:1990573">
    <property type="term" value="P:potassium ion import across plasma membrane"/>
    <property type="evidence" value="ECO:0000318"/>
    <property type="project" value="GO_Central"/>
</dbReference>
<keyword evidence="6 8" id="KW-1133">Transmembrane helix</keyword>
<dbReference type="InterPro" id="IPR044492">
    <property type="entry name" value="P_typ_ATPase_HD_dom"/>
</dbReference>
<dbReference type="Proteomes" id="UP000008549">
    <property type="component" value="Unassembled WGS sequence"/>
</dbReference>
<dbReference type="Gene3D" id="3.40.1110.10">
    <property type="entry name" value="Calcium-transporting ATPase, cytoplasmic domain N"/>
    <property type="match status" value="1"/>
</dbReference>
<dbReference type="InterPro" id="IPR023298">
    <property type="entry name" value="ATPase_P-typ_TM_dom_sf"/>
</dbReference>
<dbReference type="RefSeq" id="XP_045096829.1">
    <property type="nucleotide sequence ID" value="XM_045236193.1"/>
</dbReference>
<dbReference type="Gene3D" id="2.70.150.10">
    <property type="entry name" value="Calcium-transporting ATPase, cytoplasmic transduction domain A"/>
    <property type="match status" value="2"/>
</dbReference>
<feature type="transmembrane region" description="Helical" evidence="8">
    <location>
        <begin position="102"/>
        <end position="120"/>
    </location>
</feature>
<dbReference type="HOGENOM" id="CLU_002360_4_1_1"/>
<dbReference type="SFLD" id="SFLDF00027">
    <property type="entry name" value="p-type_atpase"/>
    <property type="match status" value="1"/>
</dbReference>
<dbReference type="PANTHER" id="PTHR43294:SF5">
    <property type="entry name" value="CATION-TRANSPORTING P-TYPE ATPASE N-TERMINAL DOMAIN-CONTAINING PROTEIN"/>
    <property type="match status" value="1"/>
</dbReference>
<reference evidence="10 11" key="1">
    <citation type="journal article" date="2003" name="PLoS Biol.">
        <title>The genome sequence of Caenorhabditis briggsae: a platform for comparative genomics.</title>
        <authorList>
            <person name="Stein L.D."/>
            <person name="Bao Z."/>
            <person name="Blasiar D."/>
            <person name="Blumenthal T."/>
            <person name="Brent M.R."/>
            <person name="Chen N."/>
            <person name="Chinwalla A."/>
            <person name="Clarke L."/>
            <person name="Clee C."/>
            <person name="Coghlan A."/>
            <person name="Coulson A."/>
            <person name="D'Eustachio P."/>
            <person name="Fitch D.H."/>
            <person name="Fulton L.A."/>
            <person name="Fulton R.E."/>
            <person name="Griffiths-Jones S."/>
            <person name="Harris T.W."/>
            <person name="Hillier L.W."/>
            <person name="Kamath R."/>
            <person name="Kuwabara P.E."/>
            <person name="Mardis E.R."/>
            <person name="Marra M.A."/>
            <person name="Miner T.L."/>
            <person name="Minx P."/>
            <person name="Mullikin J.C."/>
            <person name="Plumb R.W."/>
            <person name="Rogers J."/>
            <person name="Schein J.E."/>
            <person name="Sohrmann M."/>
            <person name="Spieth J."/>
            <person name="Stajich J.E."/>
            <person name="Wei C."/>
            <person name="Willey D."/>
            <person name="Wilson R.K."/>
            <person name="Durbin R."/>
            <person name="Waterston R.H."/>
        </authorList>
    </citation>
    <scope>NUCLEOTIDE SEQUENCE [LARGE SCALE GENOMIC DNA]</scope>
    <source>
        <strain evidence="10 11">AF16</strain>
    </source>
</reference>
<dbReference type="GeneID" id="8576661"/>
<evidence type="ECO:0000313" key="10">
    <source>
        <dbReference type="EMBL" id="CAP36858.2"/>
    </source>
</evidence>
<evidence type="ECO:0000256" key="6">
    <source>
        <dbReference type="ARBA" id="ARBA00022989"/>
    </source>
</evidence>
<dbReference type="PROSITE" id="PS00154">
    <property type="entry name" value="ATPASE_E1_E2"/>
    <property type="match status" value="1"/>
</dbReference>
<keyword evidence="5" id="KW-1278">Translocase</keyword>
<dbReference type="GO" id="GO:0005886">
    <property type="term" value="C:plasma membrane"/>
    <property type="evidence" value="ECO:0000318"/>
    <property type="project" value="GO_Central"/>
</dbReference>
<feature type="transmembrane region" description="Helical" evidence="8">
    <location>
        <begin position="992"/>
        <end position="1018"/>
    </location>
</feature>
<dbReference type="InParanoid" id="A8XW39"/>
<dbReference type="Pfam" id="PF00690">
    <property type="entry name" value="Cation_ATPase_N"/>
    <property type="match status" value="1"/>
</dbReference>
<dbReference type="InterPro" id="IPR006068">
    <property type="entry name" value="ATPase_P-typ_cation-transptr_C"/>
</dbReference>
<dbReference type="FunFam" id="3.40.1110.10:FF:000134">
    <property type="entry name" value="Cation transporting ATPase"/>
    <property type="match status" value="1"/>
</dbReference>
<dbReference type="Pfam" id="PF13246">
    <property type="entry name" value="Cation_ATPase"/>
    <property type="match status" value="1"/>
</dbReference>
<reference evidence="10 11" key="2">
    <citation type="journal article" date="2011" name="PLoS Genet.">
        <title>Caenorhabditis briggsae recombinant inbred line genotypes reveal inter-strain incompatibility and the evolution of recombination.</title>
        <authorList>
            <person name="Ross J.A."/>
            <person name="Koboldt D.C."/>
            <person name="Staisch J.E."/>
            <person name="Chamberlin H.M."/>
            <person name="Gupta B.P."/>
            <person name="Miller R.D."/>
            <person name="Baird S.E."/>
            <person name="Haag E.S."/>
        </authorList>
    </citation>
    <scope>NUCLEOTIDE SEQUENCE [LARGE SCALE GENOMIC DNA]</scope>
    <source>
        <strain evidence="10 11">AF16</strain>
    </source>
</reference>
<dbReference type="Pfam" id="PF00122">
    <property type="entry name" value="E1-E2_ATPase"/>
    <property type="match status" value="1"/>
</dbReference>
<evidence type="ECO:0000256" key="1">
    <source>
        <dbReference type="ARBA" id="ARBA00004141"/>
    </source>
</evidence>
<dbReference type="SFLD" id="SFLDG00002">
    <property type="entry name" value="C1.7:_P-type_atpase_like"/>
    <property type="match status" value="1"/>
</dbReference>
<evidence type="ECO:0000256" key="7">
    <source>
        <dbReference type="ARBA" id="ARBA00023136"/>
    </source>
</evidence>
<keyword evidence="4" id="KW-0067">ATP-binding</keyword>
<dbReference type="Pfam" id="PF00689">
    <property type="entry name" value="Cation_ATPase_C"/>
    <property type="match status" value="1"/>
</dbReference>
<evidence type="ECO:0000256" key="5">
    <source>
        <dbReference type="ARBA" id="ARBA00022967"/>
    </source>
</evidence>
<keyword evidence="7 8" id="KW-0472">Membrane</keyword>
<evidence type="ECO:0000259" key="9">
    <source>
        <dbReference type="SMART" id="SM00831"/>
    </source>
</evidence>
<comment type="subcellular location">
    <subcellularLocation>
        <location evidence="1">Membrane</location>
        <topology evidence="1">Multi-pass membrane protein</topology>
    </subcellularLocation>
</comment>
<dbReference type="SUPFAM" id="SSF81660">
    <property type="entry name" value="Metal cation-transporting ATPase, ATP-binding domain N"/>
    <property type="match status" value="1"/>
</dbReference>
<dbReference type="SMART" id="SM00831">
    <property type="entry name" value="Cation_ATPase_N"/>
    <property type="match status" value="1"/>
</dbReference>
<gene>
    <name evidence="10 12" type="ORF">CBG19651</name>
    <name evidence="10" type="ORF">CBG_19651</name>
</gene>
<dbReference type="Gene3D" id="3.40.50.1000">
    <property type="entry name" value="HAD superfamily/HAD-like"/>
    <property type="match status" value="1"/>
</dbReference>
<dbReference type="PRINTS" id="PR00119">
    <property type="entry name" value="CATATPASE"/>
</dbReference>
<keyword evidence="2 8" id="KW-0812">Transmembrane</keyword>
<organism evidence="10 11">
    <name type="scientific">Caenorhabditis briggsae</name>
    <dbReference type="NCBI Taxonomy" id="6238"/>
    <lineage>
        <taxon>Eukaryota</taxon>
        <taxon>Metazoa</taxon>
        <taxon>Ecdysozoa</taxon>
        <taxon>Nematoda</taxon>
        <taxon>Chromadorea</taxon>
        <taxon>Rhabditida</taxon>
        <taxon>Rhabditina</taxon>
        <taxon>Rhabditomorpha</taxon>
        <taxon>Rhabditoidea</taxon>
        <taxon>Rhabditidae</taxon>
        <taxon>Peloderinae</taxon>
        <taxon>Caenorhabditis</taxon>
    </lineage>
</organism>
<dbReference type="PANTHER" id="PTHR43294">
    <property type="entry name" value="SODIUM/POTASSIUM-TRANSPORTING ATPASE SUBUNIT ALPHA"/>
    <property type="match status" value="1"/>
</dbReference>
<evidence type="ECO:0000256" key="2">
    <source>
        <dbReference type="ARBA" id="ARBA00022692"/>
    </source>
</evidence>
<dbReference type="FunFam" id="1.20.1110.10:FF:000064">
    <property type="entry name" value="Cation transporting ATPase"/>
    <property type="match status" value="1"/>
</dbReference>
<dbReference type="EMBL" id="HE600903">
    <property type="protein sequence ID" value="CAP36858.2"/>
    <property type="molecule type" value="Genomic_DNA"/>
</dbReference>
<dbReference type="InterPro" id="IPR004014">
    <property type="entry name" value="ATPase_P-typ_cation-transptr_N"/>
</dbReference>
<dbReference type="SFLD" id="SFLDS00003">
    <property type="entry name" value="Haloacid_Dehalogenase"/>
    <property type="match status" value="1"/>
</dbReference>
<dbReference type="GO" id="GO:0006883">
    <property type="term" value="P:intracellular sodium ion homeostasis"/>
    <property type="evidence" value="ECO:0000318"/>
    <property type="project" value="GO_Central"/>
</dbReference>